<dbReference type="PANTHER" id="PTHR31964:SF113">
    <property type="entry name" value="USPA DOMAIN-CONTAINING PROTEIN"/>
    <property type="match status" value="1"/>
</dbReference>
<dbReference type="InterPro" id="IPR006015">
    <property type="entry name" value="Universal_stress_UspA"/>
</dbReference>
<evidence type="ECO:0000256" key="1">
    <source>
        <dbReference type="ARBA" id="ARBA00008791"/>
    </source>
</evidence>
<gene>
    <name evidence="3" type="ORF">SporoS204_07055</name>
</gene>
<dbReference type="InterPro" id="IPR014729">
    <property type="entry name" value="Rossmann-like_a/b/a_fold"/>
</dbReference>
<protein>
    <submittedName>
        <fullName evidence="3">Universal stress protein</fullName>
    </submittedName>
</protein>
<organism evidence="3 4">
    <name type="scientific">Sporosarcina ureae</name>
    <dbReference type="NCBI Taxonomy" id="1571"/>
    <lineage>
        <taxon>Bacteria</taxon>
        <taxon>Bacillati</taxon>
        <taxon>Bacillota</taxon>
        <taxon>Bacilli</taxon>
        <taxon>Bacillales</taxon>
        <taxon>Caryophanaceae</taxon>
        <taxon>Sporosarcina</taxon>
    </lineage>
</organism>
<name>A0ABM6JZR4_SPOUR</name>
<dbReference type="PRINTS" id="PR01438">
    <property type="entry name" value="UNVRSLSTRESS"/>
</dbReference>
<dbReference type="Proteomes" id="UP000192486">
    <property type="component" value="Chromosome"/>
</dbReference>
<keyword evidence="4" id="KW-1185">Reference proteome</keyword>
<proteinExistence type="inferred from homology"/>
<dbReference type="RefSeq" id="WP_029054237.1">
    <property type="nucleotide sequence ID" value="NZ_CP015108.1"/>
</dbReference>
<evidence type="ECO:0000313" key="4">
    <source>
        <dbReference type="Proteomes" id="UP000192486"/>
    </source>
</evidence>
<feature type="domain" description="UspA" evidence="2">
    <location>
        <begin position="2"/>
        <end position="137"/>
    </location>
</feature>
<evidence type="ECO:0000313" key="3">
    <source>
        <dbReference type="EMBL" id="ARF15695.1"/>
    </source>
</evidence>
<dbReference type="PANTHER" id="PTHR31964">
    <property type="entry name" value="ADENINE NUCLEOTIDE ALPHA HYDROLASES-LIKE SUPERFAMILY PROTEIN"/>
    <property type="match status" value="1"/>
</dbReference>
<reference evidence="3 4" key="1">
    <citation type="submission" date="2016-04" db="EMBL/GenBank/DDBJ databases">
        <title>Comparative Genomics and Epigenetics of Sporosarcina ureae.</title>
        <authorList>
            <person name="Oliver A.S."/>
            <person name="Cooper K.K."/>
        </authorList>
    </citation>
    <scope>NUCLEOTIDE SEQUENCE [LARGE SCALE GENOMIC DNA]</scope>
    <source>
        <strain evidence="3 4">S204</strain>
    </source>
</reference>
<dbReference type="InterPro" id="IPR006016">
    <property type="entry name" value="UspA"/>
</dbReference>
<accession>A0ABM6JZR4</accession>
<dbReference type="CDD" id="cd00293">
    <property type="entry name" value="USP-like"/>
    <property type="match status" value="1"/>
</dbReference>
<sequence length="137" mass="15124">MKIAVAIDGSENAMRAAKHAIMLAEYLPKVTLEIIYVQDLSKAKDERLLSQSPESLALKREQKMHPILAMAKEAAVDAKVIMLKGNPSQEIIDYVNEKKIDKLVIGSRGLNSFQEMVLGSVSHKVMKHVGCPVTIVK</sequence>
<evidence type="ECO:0000259" key="2">
    <source>
        <dbReference type="Pfam" id="PF00582"/>
    </source>
</evidence>
<dbReference type="Pfam" id="PF00582">
    <property type="entry name" value="Usp"/>
    <property type="match status" value="1"/>
</dbReference>
<dbReference type="Gene3D" id="3.40.50.620">
    <property type="entry name" value="HUPs"/>
    <property type="match status" value="1"/>
</dbReference>
<dbReference type="SUPFAM" id="SSF52402">
    <property type="entry name" value="Adenine nucleotide alpha hydrolases-like"/>
    <property type="match status" value="1"/>
</dbReference>
<dbReference type="EMBL" id="CP015108">
    <property type="protein sequence ID" value="ARF15695.1"/>
    <property type="molecule type" value="Genomic_DNA"/>
</dbReference>
<comment type="similarity">
    <text evidence="1">Belongs to the universal stress protein A family.</text>
</comment>